<feature type="region of interest" description="Disordered" evidence="5">
    <location>
        <begin position="1"/>
        <end position="39"/>
    </location>
</feature>
<evidence type="ECO:0000256" key="4">
    <source>
        <dbReference type="RuleBase" id="RU361125"/>
    </source>
</evidence>
<evidence type="ECO:0000256" key="2">
    <source>
        <dbReference type="ARBA" id="ARBA00007129"/>
    </source>
</evidence>
<dbReference type="SUPFAM" id="SSF54518">
    <property type="entry name" value="Tubby C-terminal domain-like"/>
    <property type="match status" value="1"/>
</dbReference>
<accession>A0ABP1G4R0</accession>
<feature type="domain" description="Tubby C-terminal" evidence="6">
    <location>
        <begin position="204"/>
        <end position="444"/>
    </location>
</feature>
<dbReference type="Proteomes" id="UP001497392">
    <property type="component" value="Unassembled WGS sequence"/>
</dbReference>
<dbReference type="InterPro" id="IPR018066">
    <property type="entry name" value="Tubby_C_CS"/>
</dbReference>
<dbReference type="PANTHER" id="PTHR16517:SF7">
    <property type="entry name" value="PROTEIN KING TUBBY"/>
    <property type="match status" value="1"/>
</dbReference>
<keyword evidence="3" id="KW-0963">Cytoplasm</keyword>
<comment type="caution">
    <text evidence="7">The sequence shown here is derived from an EMBL/GenBank/DDBJ whole genome shotgun (WGS) entry which is preliminary data.</text>
</comment>
<evidence type="ECO:0000313" key="7">
    <source>
        <dbReference type="EMBL" id="CAL5227271.1"/>
    </source>
</evidence>
<dbReference type="EMBL" id="CAXHTA020000017">
    <property type="protein sequence ID" value="CAL5227271.1"/>
    <property type="molecule type" value="Genomic_DNA"/>
</dbReference>
<dbReference type="Gene3D" id="3.20.90.10">
    <property type="entry name" value="Tubby Protein, Chain A"/>
    <property type="match status" value="1"/>
</dbReference>
<gene>
    <name evidence="7" type="primary">g10202</name>
    <name evidence="7" type="ORF">VP750_LOCUS9177</name>
</gene>
<sequence>MLGDTPMQSKQAEIAQEDITYHSNIPAAKGPDFYHPHEMFASPMAQPSLSSYAAEESTYTIGAGVYQAEPMAAPHGYTSQGYRLSDDAESEAPNPESLASSPRSGATTPRTASRPATPRERVQQQIALNEQKRRLRRQACSTPPMFHALAEKAKESSGLSLHAQSLALVYDPELENPKDGERTPRRDPALRRAALSFYADMAFLAQPGPSTGPLQCFIVRSRGAARLYPRYSLYLDVGHKFLMAARKRKKSKASNYVMSLDEKDLQRNSGSSCGMVQSNFLGTEFTIYDRGMSGVTALSPKDVHSEVAAVRYDVNVLGTKGPRKMTAIVPAIDTESGRPVAPSPSIHADNSIMDRHKRGHGQQDTVVMRNKPPKWNEQLSAYCLNFKGRVTQASVKNFQLISEADPEAVLLQFGKVGDDTFSMDYQWPLSAVQAFGIALTSFDSKLACE</sequence>
<feature type="region of interest" description="Disordered" evidence="5">
    <location>
        <begin position="77"/>
        <end position="122"/>
    </location>
</feature>
<dbReference type="PRINTS" id="PR01573">
    <property type="entry name" value="SUPERTUBBY"/>
</dbReference>
<dbReference type="Pfam" id="PF01167">
    <property type="entry name" value="Tub"/>
    <property type="match status" value="1"/>
</dbReference>
<evidence type="ECO:0000256" key="1">
    <source>
        <dbReference type="ARBA" id="ARBA00004496"/>
    </source>
</evidence>
<evidence type="ECO:0000256" key="5">
    <source>
        <dbReference type="SAM" id="MobiDB-lite"/>
    </source>
</evidence>
<feature type="compositionally biased region" description="Polar residues" evidence="5">
    <location>
        <begin position="1"/>
        <end position="11"/>
    </location>
</feature>
<feature type="compositionally biased region" description="Low complexity" evidence="5">
    <location>
        <begin position="106"/>
        <end position="116"/>
    </location>
</feature>
<evidence type="ECO:0000313" key="8">
    <source>
        <dbReference type="Proteomes" id="UP001497392"/>
    </source>
</evidence>
<keyword evidence="8" id="KW-1185">Reference proteome</keyword>
<protein>
    <recommendedName>
        <fullName evidence="4">Tubby-like F-box protein</fullName>
    </recommendedName>
</protein>
<evidence type="ECO:0000259" key="6">
    <source>
        <dbReference type="Pfam" id="PF01167"/>
    </source>
</evidence>
<dbReference type="PROSITE" id="PS01200">
    <property type="entry name" value="TUB_1"/>
    <property type="match status" value="1"/>
</dbReference>
<organism evidence="7 8">
    <name type="scientific">Coccomyxa viridis</name>
    <dbReference type="NCBI Taxonomy" id="1274662"/>
    <lineage>
        <taxon>Eukaryota</taxon>
        <taxon>Viridiplantae</taxon>
        <taxon>Chlorophyta</taxon>
        <taxon>core chlorophytes</taxon>
        <taxon>Trebouxiophyceae</taxon>
        <taxon>Trebouxiophyceae incertae sedis</taxon>
        <taxon>Coccomyxaceae</taxon>
        <taxon>Coccomyxa</taxon>
    </lineage>
</organism>
<dbReference type="PANTHER" id="PTHR16517">
    <property type="entry name" value="TUBBY-RELATED"/>
    <property type="match status" value="1"/>
</dbReference>
<reference evidence="7 8" key="1">
    <citation type="submission" date="2024-06" db="EMBL/GenBank/DDBJ databases">
        <authorList>
            <person name="Kraege A."/>
            <person name="Thomma B."/>
        </authorList>
    </citation>
    <scope>NUCLEOTIDE SEQUENCE [LARGE SCALE GENOMIC DNA]</scope>
</reference>
<proteinExistence type="inferred from homology"/>
<comment type="similarity">
    <text evidence="2 4">Belongs to the TUB family.</text>
</comment>
<dbReference type="InterPro" id="IPR000007">
    <property type="entry name" value="Tubby_C"/>
</dbReference>
<comment type="subcellular location">
    <subcellularLocation>
        <location evidence="1">Cytoplasm</location>
    </subcellularLocation>
</comment>
<evidence type="ECO:0000256" key="3">
    <source>
        <dbReference type="ARBA" id="ARBA00022490"/>
    </source>
</evidence>
<dbReference type="PROSITE" id="PS01201">
    <property type="entry name" value="TUB_2"/>
    <property type="match status" value="1"/>
</dbReference>
<dbReference type="InterPro" id="IPR025659">
    <property type="entry name" value="Tubby-like_C"/>
</dbReference>
<name>A0ABP1G4R0_9CHLO</name>